<gene>
    <name evidence="2" type="ORF">ACFOWE_20435</name>
</gene>
<evidence type="ECO:0000313" key="2">
    <source>
        <dbReference type="EMBL" id="MFC4060677.1"/>
    </source>
</evidence>
<keyword evidence="3" id="KW-1185">Reference proteome</keyword>
<keyword evidence="1" id="KW-0732">Signal</keyword>
<proteinExistence type="predicted"/>
<dbReference type="Proteomes" id="UP001595850">
    <property type="component" value="Unassembled WGS sequence"/>
</dbReference>
<name>A0ABV8I9E6_9ACTN</name>
<dbReference type="RefSeq" id="WP_377290151.1">
    <property type="nucleotide sequence ID" value="NZ_JBHSBM010000023.1"/>
</dbReference>
<evidence type="ECO:0000313" key="3">
    <source>
        <dbReference type="Proteomes" id="UP001595850"/>
    </source>
</evidence>
<evidence type="ECO:0008006" key="4">
    <source>
        <dbReference type="Google" id="ProtNLM"/>
    </source>
</evidence>
<comment type="caution">
    <text evidence="2">The sequence shown here is derived from an EMBL/GenBank/DDBJ whole genome shotgun (WGS) entry which is preliminary data.</text>
</comment>
<reference evidence="3" key="1">
    <citation type="journal article" date="2019" name="Int. J. Syst. Evol. Microbiol.">
        <title>The Global Catalogue of Microorganisms (GCM) 10K type strain sequencing project: providing services to taxonomists for standard genome sequencing and annotation.</title>
        <authorList>
            <consortium name="The Broad Institute Genomics Platform"/>
            <consortium name="The Broad Institute Genome Sequencing Center for Infectious Disease"/>
            <person name="Wu L."/>
            <person name="Ma J."/>
        </authorList>
    </citation>
    <scope>NUCLEOTIDE SEQUENCE [LARGE SCALE GENOMIC DNA]</scope>
    <source>
        <strain evidence="3">TBRC 4489</strain>
    </source>
</reference>
<evidence type="ECO:0000256" key="1">
    <source>
        <dbReference type="SAM" id="SignalP"/>
    </source>
</evidence>
<dbReference type="EMBL" id="JBHSBM010000023">
    <property type="protein sequence ID" value="MFC4060677.1"/>
    <property type="molecule type" value="Genomic_DNA"/>
</dbReference>
<feature type="signal peptide" evidence="1">
    <location>
        <begin position="1"/>
        <end position="24"/>
    </location>
</feature>
<accession>A0ABV8I9E6</accession>
<sequence>MRIAVRGVLLAAVLVLGLPAAAQAVERPSPFPFHWGKIRSASGHSGHARVDAWVTAFNEKHFQTYGSLYDRDRHAGHCASVQARFHYSDSRGGTGRSKPRRACGPEKKGFLFESARPVKWLDLKVCVYRPAGGTVAHCRTERIRDEDFAW</sequence>
<organism evidence="2 3">
    <name type="scientific">Planomonospora corallina</name>
    <dbReference type="NCBI Taxonomy" id="1806052"/>
    <lineage>
        <taxon>Bacteria</taxon>
        <taxon>Bacillati</taxon>
        <taxon>Actinomycetota</taxon>
        <taxon>Actinomycetes</taxon>
        <taxon>Streptosporangiales</taxon>
        <taxon>Streptosporangiaceae</taxon>
        <taxon>Planomonospora</taxon>
    </lineage>
</organism>
<feature type="chain" id="PRO_5045849034" description="Secreted protein" evidence="1">
    <location>
        <begin position="25"/>
        <end position="150"/>
    </location>
</feature>
<protein>
    <recommendedName>
        <fullName evidence="4">Secreted protein</fullName>
    </recommendedName>
</protein>